<proteinExistence type="predicted"/>
<feature type="region of interest" description="Disordered" evidence="1">
    <location>
        <begin position="163"/>
        <end position="187"/>
    </location>
</feature>
<evidence type="ECO:0000313" key="2">
    <source>
        <dbReference type="EMBL" id="KAL3692442.1"/>
    </source>
</evidence>
<sequence length="212" mass="23633">MTEYYGIPRGGIRTDALSVSVKSAVAGPKQSEALPSTYLTIGGNFKPHLDEMKTAEEARAAAEQLIKTNKDYIVCSSYGDERYFGTDLHEAIKRLWPDEKRERPLTYSKLEKPQEASSGSDRGEVDCKTQPAVSTTISEFIVTAEDDQPVTCRLECTARVTVVSSSSPEFPQKPPSSPEFSRKRRRLPDWCYQQRSLVKKPDSESKDGSSTE</sequence>
<organism evidence="2 3">
    <name type="scientific">Riccia sorocarpa</name>
    <dbReference type="NCBI Taxonomy" id="122646"/>
    <lineage>
        <taxon>Eukaryota</taxon>
        <taxon>Viridiplantae</taxon>
        <taxon>Streptophyta</taxon>
        <taxon>Embryophyta</taxon>
        <taxon>Marchantiophyta</taxon>
        <taxon>Marchantiopsida</taxon>
        <taxon>Marchantiidae</taxon>
        <taxon>Marchantiales</taxon>
        <taxon>Ricciaceae</taxon>
        <taxon>Riccia</taxon>
    </lineage>
</organism>
<dbReference type="EMBL" id="JBJQOH010000003">
    <property type="protein sequence ID" value="KAL3692442.1"/>
    <property type="molecule type" value="Genomic_DNA"/>
</dbReference>
<protein>
    <submittedName>
        <fullName evidence="2">Uncharacterized protein</fullName>
    </submittedName>
</protein>
<gene>
    <name evidence="2" type="ORF">R1sor_006093</name>
</gene>
<feature type="region of interest" description="Disordered" evidence="1">
    <location>
        <begin position="106"/>
        <end position="129"/>
    </location>
</feature>
<accession>A0ABD3HPY6</accession>
<keyword evidence="3" id="KW-1185">Reference proteome</keyword>
<dbReference type="AlphaFoldDB" id="A0ABD3HPY6"/>
<evidence type="ECO:0000256" key="1">
    <source>
        <dbReference type="SAM" id="MobiDB-lite"/>
    </source>
</evidence>
<reference evidence="2 3" key="1">
    <citation type="submission" date="2024-09" db="EMBL/GenBank/DDBJ databases">
        <title>Chromosome-scale assembly of Riccia sorocarpa.</title>
        <authorList>
            <person name="Paukszto L."/>
        </authorList>
    </citation>
    <scope>NUCLEOTIDE SEQUENCE [LARGE SCALE GENOMIC DNA]</scope>
    <source>
        <strain evidence="2">LP-2024</strain>
        <tissue evidence="2">Aerial parts of the thallus</tissue>
    </source>
</reference>
<evidence type="ECO:0000313" key="3">
    <source>
        <dbReference type="Proteomes" id="UP001633002"/>
    </source>
</evidence>
<name>A0ABD3HPY6_9MARC</name>
<comment type="caution">
    <text evidence="2">The sequence shown here is derived from an EMBL/GenBank/DDBJ whole genome shotgun (WGS) entry which is preliminary data.</text>
</comment>
<dbReference type="Proteomes" id="UP001633002">
    <property type="component" value="Unassembled WGS sequence"/>
</dbReference>